<accession>A0A835CAH7</accession>
<name>A0A835CAH7_9POAL</name>
<organism evidence="1 2">
    <name type="scientific">Digitaria exilis</name>
    <dbReference type="NCBI Taxonomy" id="1010633"/>
    <lineage>
        <taxon>Eukaryota</taxon>
        <taxon>Viridiplantae</taxon>
        <taxon>Streptophyta</taxon>
        <taxon>Embryophyta</taxon>
        <taxon>Tracheophyta</taxon>
        <taxon>Spermatophyta</taxon>
        <taxon>Magnoliopsida</taxon>
        <taxon>Liliopsida</taxon>
        <taxon>Poales</taxon>
        <taxon>Poaceae</taxon>
        <taxon>PACMAD clade</taxon>
        <taxon>Panicoideae</taxon>
        <taxon>Panicodae</taxon>
        <taxon>Paniceae</taxon>
        <taxon>Anthephorinae</taxon>
        <taxon>Digitaria</taxon>
    </lineage>
</organism>
<evidence type="ECO:0000313" key="2">
    <source>
        <dbReference type="Proteomes" id="UP000636709"/>
    </source>
</evidence>
<proteinExistence type="predicted"/>
<evidence type="ECO:0000313" key="1">
    <source>
        <dbReference type="EMBL" id="KAF8719663.1"/>
    </source>
</evidence>
<comment type="caution">
    <text evidence="1">The sequence shown here is derived from an EMBL/GenBank/DDBJ whole genome shotgun (WGS) entry which is preliminary data.</text>
</comment>
<dbReference type="EMBL" id="JACEFO010001700">
    <property type="protein sequence ID" value="KAF8719663.1"/>
    <property type="molecule type" value="Genomic_DNA"/>
</dbReference>
<gene>
    <name evidence="1" type="ORF">HU200_024406</name>
</gene>
<protein>
    <submittedName>
        <fullName evidence="1">Uncharacterized protein</fullName>
    </submittedName>
</protein>
<dbReference type="AlphaFoldDB" id="A0A835CAH7"/>
<reference evidence="1" key="1">
    <citation type="submission" date="2020-07" db="EMBL/GenBank/DDBJ databases">
        <title>Genome sequence and genetic diversity analysis of an under-domesticated orphan crop, white fonio (Digitaria exilis).</title>
        <authorList>
            <person name="Bennetzen J.L."/>
            <person name="Chen S."/>
            <person name="Ma X."/>
            <person name="Wang X."/>
            <person name="Yssel A.E.J."/>
            <person name="Chaluvadi S.R."/>
            <person name="Johnson M."/>
            <person name="Gangashetty P."/>
            <person name="Hamidou F."/>
            <person name="Sanogo M.D."/>
            <person name="Zwaenepoel A."/>
            <person name="Wallace J."/>
            <person name="Van De Peer Y."/>
            <person name="Van Deynze A."/>
        </authorList>
    </citation>
    <scope>NUCLEOTIDE SEQUENCE</scope>
    <source>
        <tissue evidence="1">Leaves</tissue>
    </source>
</reference>
<dbReference type="OrthoDB" id="10366187at2759"/>
<dbReference type="Proteomes" id="UP000636709">
    <property type="component" value="Unassembled WGS sequence"/>
</dbReference>
<sequence>MTRPPLAYKCASTYLQNRSAAGLGICAALFLLVAQSTVSAVTVVGYCKYRPTLSETKQILVIVCGVVSW</sequence>
<keyword evidence="2" id="KW-1185">Reference proteome</keyword>